<proteinExistence type="predicted"/>
<name>A0A8J7Z994_9CYAN</name>
<keyword evidence="3" id="KW-1185">Reference proteome</keyword>
<dbReference type="Proteomes" id="UP000646053">
    <property type="component" value="Unassembled WGS sequence"/>
</dbReference>
<protein>
    <submittedName>
        <fullName evidence="2">SH3 domain-containing protein</fullName>
    </submittedName>
</protein>
<dbReference type="AlphaFoldDB" id="A0A8J7Z994"/>
<sequence>MMKAKAWHRLVSALVVVACSTVGGAATAETQSVPTVQRAASDTWVAQGSLVGQSRCAKQPTAIFSDRSATSIVVRALATNQAVTLSENAAQGGFIGVSAPSPGFVQPVNLKVCPTSPGDGNSGGTPAPSLCRAVRAQAGLIVRRGPSTNNPVVGGVAFNSQVFVTRNPPASQVGPDGRIWVEINRPIAGWVSNGFRNIPGSNLVYCQ</sequence>
<dbReference type="RefSeq" id="WP_162424298.1">
    <property type="nucleotide sequence ID" value="NZ_WVIE01000019.1"/>
</dbReference>
<comment type="caution">
    <text evidence="2">The sequence shown here is derived from an EMBL/GenBank/DDBJ whole genome shotgun (WGS) entry which is preliminary data.</text>
</comment>
<reference evidence="2" key="1">
    <citation type="submission" date="2019-12" db="EMBL/GenBank/DDBJ databases">
        <title>High-Quality draft genome sequences of three cyanobacteria isolated from the limestone walls of the Old Cathedral of Coimbra.</title>
        <authorList>
            <person name="Tiago I."/>
            <person name="Soares F."/>
            <person name="Portugal A."/>
        </authorList>
    </citation>
    <scope>NUCLEOTIDE SEQUENCE</scope>
    <source>
        <strain evidence="2">A</strain>
    </source>
</reference>
<gene>
    <name evidence="2" type="ORF">GS601_16020</name>
</gene>
<accession>A0A8J7Z994</accession>
<organism evidence="2 3">
    <name type="scientific">Myxacorys almedinensis A</name>
    <dbReference type="NCBI Taxonomy" id="2690445"/>
    <lineage>
        <taxon>Bacteria</taxon>
        <taxon>Bacillati</taxon>
        <taxon>Cyanobacteriota</taxon>
        <taxon>Cyanophyceae</taxon>
        <taxon>Leptolyngbyales</taxon>
        <taxon>Leptolyngbyaceae</taxon>
        <taxon>Myxacorys</taxon>
        <taxon>Myxacorys almedinensis</taxon>
    </lineage>
</organism>
<evidence type="ECO:0000313" key="3">
    <source>
        <dbReference type="Proteomes" id="UP000646053"/>
    </source>
</evidence>
<keyword evidence="1" id="KW-0732">Signal</keyword>
<feature type="chain" id="PRO_5035212707" evidence="1">
    <location>
        <begin position="29"/>
        <end position="207"/>
    </location>
</feature>
<evidence type="ECO:0000313" key="2">
    <source>
        <dbReference type="EMBL" id="NDJ18778.1"/>
    </source>
</evidence>
<dbReference type="EMBL" id="WVIE01000019">
    <property type="protein sequence ID" value="NDJ18778.1"/>
    <property type="molecule type" value="Genomic_DNA"/>
</dbReference>
<feature type="signal peptide" evidence="1">
    <location>
        <begin position="1"/>
        <end position="28"/>
    </location>
</feature>
<evidence type="ECO:0000256" key="1">
    <source>
        <dbReference type="SAM" id="SignalP"/>
    </source>
</evidence>